<gene>
    <name evidence="9" type="ORF">PNOK_0807800</name>
</gene>
<keyword evidence="4 6" id="KW-0694">RNA-binding</keyword>
<evidence type="ECO:0000259" key="8">
    <source>
        <dbReference type="PROSITE" id="PS51686"/>
    </source>
</evidence>
<evidence type="ECO:0000256" key="1">
    <source>
        <dbReference type="ARBA" id="ARBA00022603"/>
    </source>
</evidence>
<evidence type="ECO:0000313" key="10">
    <source>
        <dbReference type="Proteomes" id="UP000217199"/>
    </source>
</evidence>
<feature type="compositionally biased region" description="Basic residues" evidence="7">
    <location>
        <begin position="510"/>
        <end position="523"/>
    </location>
</feature>
<accession>A0A286UA51</accession>
<evidence type="ECO:0000256" key="6">
    <source>
        <dbReference type="PROSITE-ProRule" id="PRU01023"/>
    </source>
</evidence>
<dbReference type="PANTHER" id="PTHR22807">
    <property type="entry name" value="NOP2 YEAST -RELATED NOL1/NOP2/FMU SUN DOMAIN-CONTAINING"/>
    <property type="match status" value="1"/>
</dbReference>
<proteinExistence type="inferred from homology"/>
<dbReference type="InterPro" id="IPR023267">
    <property type="entry name" value="RCMT"/>
</dbReference>
<comment type="catalytic activity">
    <reaction evidence="5">
        <text>a cytidine in 25S rRNA + S-adenosyl-L-methionine = a 5-methylcytidine in 25S rRNA + S-adenosyl-L-homocysteine + H(+)</text>
        <dbReference type="Rhea" id="RHEA:47780"/>
        <dbReference type="Rhea" id="RHEA-COMP:11911"/>
        <dbReference type="Rhea" id="RHEA-COMP:11912"/>
        <dbReference type="ChEBI" id="CHEBI:15378"/>
        <dbReference type="ChEBI" id="CHEBI:57856"/>
        <dbReference type="ChEBI" id="CHEBI:59789"/>
        <dbReference type="ChEBI" id="CHEBI:74483"/>
        <dbReference type="ChEBI" id="CHEBI:82748"/>
    </reaction>
</comment>
<dbReference type="Pfam" id="PF21153">
    <property type="entry name" value="NSUN5_N"/>
    <property type="match status" value="1"/>
</dbReference>
<protein>
    <submittedName>
        <fullName evidence="9">S-adenosyl-L-methionine-dependent methyltransferase</fullName>
    </submittedName>
</protein>
<feature type="domain" description="SAM-dependent MTase RsmB/NOP-type" evidence="8">
    <location>
        <begin position="126"/>
        <end position="440"/>
    </location>
</feature>
<dbReference type="InterPro" id="IPR049561">
    <property type="entry name" value="NSUN5_7_fdxn-like"/>
</dbReference>
<comment type="caution">
    <text evidence="6">Lacks conserved residue(s) required for the propagation of feature annotation.</text>
</comment>
<keyword evidence="3 6" id="KW-0949">S-adenosyl-L-methionine</keyword>
<reference evidence="9 10" key="1">
    <citation type="journal article" date="2017" name="Mol. Ecol.">
        <title>Comparative and population genomic landscape of Phellinus noxius: A hypervariable fungus causing root rot in trees.</title>
        <authorList>
            <person name="Chung C.L."/>
            <person name="Lee T.J."/>
            <person name="Akiba M."/>
            <person name="Lee H.H."/>
            <person name="Kuo T.H."/>
            <person name="Liu D."/>
            <person name="Ke H.M."/>
            <person name="Yokoi T."/>
            <person name="Roa M.B."/>
            <person name="Lu M.J."/>
            <person name="Chang Y.Y."/>
            <person name="Ann P.J."/>
            <person name="Tsai J.N."/>
            <person name="Chen C.Y."/>
            <person name="Tzean S.S."/>
            <person name="Ota Y."/>
            <person name="Hattori T."/>
            <person name="Sahashi N."/>
            <person name="Liou R.F."/>
            <person name="Kikuchi T."/>
            <person name="Tsai I.J."/>
        </authorList>
    </citation>
    <scope>NUCLEOTIDE SEQUENCE [LARGE SCALE GENOMIC DNA]</scope>
    <source>
        <strain evidence="9 10">FFPRI411160</strain>
    </source>
</reference>
<comment type="caution">
    <text evidence="9">The sequence shown here is derived from an EMBL/GenBank/DDBJ whole genome shotgun (WGS) entry which is preliminary data.</text>
</comment>
<feature type="binding site" evidence="6">
    <location>
        <position position="280"/>
    </location>
    <ligand>
        <name>S-adenosyl-L-methionine</name>
        <dbReference type="ChEBI" id="CHEBI:59789"/>
    </ligand>
</feature>
<sequence length="523" mass="57889">MNFYFDAAKALDRLEAKKGSIKGVIGTLPEKDRKRTTALVIETLKYKVVILDVIRSSELLKHERQKLTSPNLVLLLVHDLLFSKGIQAGDGPIKQAVLRHKTRLHAELTKLRIKRGVKSLEELAQTGDVRADQIPRYIRINTLLWKAEQAGAYFTSKGYEEGGDPLLSQNFFRQDEHISDLLVFHPSVSFNESSLLASGKIILQDKASCFPAVVLAPPAHADVHVIDATAAPGNKTTLLSALMKGRGKLYAFERDKKRFGTLKKMLDKARCSNVEPMNADFLAVDPTDPKFALVSHILLDPSCSGSGIVNRLDHLLDIDEENVEYEKEEEDRLQRLSAFQLTIIKHAMKFPAIQKIVYSTCSIHAIENEQVVSQALASPEAQAGGFILASKDDVLPAWERRGIPEKMSTANPERDAASLVRCSPGDDHTNGFFVSCFVRDGRPTIGGSRLSDNNRLTNGNLEVPVPLPDKITLVPSKKRSAQTFVDTGGAESETHGVKEEEEGNISGVKTGHKHKNKKKRLRK</sequence>
<organism evidence="9 10">
    <name type="scientific">Pyrrhoderma noxium</name>
    <dbReference type="NCBI Taxonomy" id="2282107"/>
    <lineage>
        <taxon>Eukaryota</taxon>
        <taxon>Fungi</taxon>
        <taxon>Dikarya</taxon>
        <taxon>Basidiomycota</taxon>
        <taxon>Agaricomycotina</taxon>
        <taxon>Agaricomycetes</taxon>
        <taxon>Hymenochaetales</taxon>
        <taxon>Hymenochaetaceae</taxon>
        <taxon>Pyrrhoderma</taxon>
    </lineage>
</organism>
<comment type="similarity">
    <text evidence="6">Belongs to the class I-like SAM-binding methyltransferase superfamily. RsmB/NOP family.</text>
</comment>
<evidence type="ECO:0000256" key="3">
    <source>
        <dbReference type="ARBA" id="ARBA00022691"/>
    </source>
</evidence>
<dbReference type="InterPro" id="IPR048889">
    <property type="entry name" value="NSUN5_RCM1_N"/>
</dbReference>
<keyword evidence="1 6" id="KW-0489">Methyltransferase</keyword>
<dbReference type="GO" id="GO:0008173">
    <property type="term" value="F:RNA methyltransferase activity"/>
    <property type="evidence" value="ECO:0007669"/>
    <property type="project" value="InterPro"/>
</dbReference>
<keyword evidence="10" id="KW-1185">Reference proteome</keyword>
<dbReference type="Gene3D" id="3.40.50.150">
    <property type="entry name" value="Vaccinia Virus protein VP39"/>
    <property type="match status" value="1"/>
</dbReference>
<dbReference type="GO" id="GO:0005730">
    <property type="term" value="C:nucleolus"/>
    <property type="evidence" value="ECO:0007669"/>
    <property type="project" value="TreeGrafter"/>
</dbReference>
<dbReference type="GO" id="GO:0003723">
    <property type="term" value="F:RNA binding"/>
    <property type="evidence" value="ECO:0007669"/>
    <property type="project" value="UniProtKB-UniRule"/>
</dbReference>
<dbReference type="Pfam" id="PF01189">
    <property type="entry name" value="Methyltr_RsmB-F"/>
    <property type="match status" value="1"/>
</dbReference>
<dbReference type="OrthoDB" id="435282at2759"/>
<feature type="binding site" evidence="6">
    <location>
        <position position="300"/>
    </location>
    <ligand>
        <name>S-adenosyl-L-methionine</name>
        <dbReference type="ChEBI" id="CHEBI:59789"/>
    </ligand>
</feature>
<dbReference type="EMBL" id="NBII01000008">
    <property type="protein sequence ID" value="PAV16458.1"/>
    <property type="molecule type" value="Genomic_DNA"/>
</dbReference>
<dbReference type="Gene3D" id="3.30.70.1170">
    <property type="entry name" value="Sun protein, domain 3"/>
    <property type="match status" value="1"/>
</dbReference>
<evidence type="ECO:0000256" key="5">
    <source>
        <dbReference type="ARBA" id="ARBA00053002"/>
    </source>
</evidence>
<evidence type="ECO:0000313" key="9">
    <source>
        <dbReference type="EMBL" id="PAV16458.1"/>
    </source>
</evidence>
<name>A0A286UA51_9AGAM</name>
<dbReference type="InterPro" id="IPR049560">
    <property type="entry name" value="MeTrfase_RsmB-F_NOP2_cat"/>
</dbReference>
<dbReference type="InterPro" id="IPR001678">
    <property type="entry name" value="MeTrfase_RsmB-F_NOP2_dom"/>
</dbReference>
<evidence type="ECO:0000256" key="4">
    <source>
        <dbReference type="ARBA" id="ARBA00022884"/>
    </source>
</evidence>
<dbReference type="PANTHER" id="PTHR22807:SF4">
    <property type="entry name" value="28S RRNA (CYTOSINE-C(5))-METHYLTRANSFERASE"/>
    <property type="match status" value="1"/>
</dbReference>
<keyword evidence="2 6" id="KW-0808">Transferase</keyword>
<dbReference type="STRING" id="2282107.A0A286UA51"/>
<feature type="binding site" evidence="6">
    <location>
        <position position="253"/>
    </location>
    <ligand>
        <name>S-adenosyl-L-methionine</name>
        <dbReference type="ChEBI" id="CHEBI:59789"/>
    </ligand>
</feature>
<dbReference type="FunCoup" id="A0A286UA51">
    <property type="interactions" value="300"/>
</dbReference>
<feature type="region of interest" description="Disordered" evidence="7">
    <location>
        <begin position="480"/>
        <end position="523"/>
    </location>
</feature>
<dbReference type="Pfam" id="PF21148">
    <property type="entry name" value="NSUN5_fdxn-like"/>
    <property type="match status" value="1"/>
</dbReference>
<dbReference type="InterPro" id="IPR029063">
    <property type="entry name" value="SAM-dependent_MTases_sf"/>
</dbReference>
<dbReference type="GO" id="GO:0070475">
    <property type="term" value="P:rRNA base methylation"/>
    <property type="evidence" value="ECO:0007669"/>
    <property type="project" value="TreeGrafter"/>
</dbReference>
<dbReference type="AlphaFoldDB" id="A0A286UA51"/>
<evidence type="ECO:0000256" key="7">
    <source>
        <dbReference type="SAM" id="MobiDB-lite"/>
    </source>
</evidence>
<dbReference type="FunFam" id="3.40.50.150:FF:000164">
    <property type="entry name" value="Methyltransferase NSUN5, putative"/>
    <property type="match status" value="1"/>
</dbReference>
<dbReference type="Proteomes" id="UP000217199">
    <property type="component" value="Unassembled WGS sequence"/>
</dbReference>
<dbReference type="InParanoid" id="A0A286UA51"/>
<feature type="active site" description="Nucleophile" evidence="6">
    <location>
        <position position="361"/>
    </location>
</feature>
<dbReference type="PROSITE" id="PS51686">
    <property type="entry name" value="SAM_MT_RSMB_NOP"/>
    <property type="match status" value="1"/>
</dbReference>
<dbReference type="PRINTS" id="PR02008">
    <property type="entry name" value="RCMTFAMILY"/>
</dbReference>
<dbReference type="SUPFAM" id="SSF53335">
    <property type="entry name" value="S-adenosyl-L-methionine-dependent methyltransferases"/>
    <property type="match status" value="1"/>
</dbReference>
<evidence type="ECO:0000256" key="2">
    <source>
        <dbReference type="ARBA" id="ARBA00022679"/>
    </source>
</evidence>